<sequence length="152" mass="16514">MAGAQPDAALSDLGMGLPSAAGTPFAPTERAIPYRRLDGIAATLPMVVPTAEGPPTAQGRPSLIPDGSLPLPKPLNPLARWLLIGGSLVLLSLLLWLVLALRRRHQARAEIRKRLRRSRIRQDRRSRSTLPLRRTFPNAEPMPGTADLREAA</sequence>
<reference evidence="3 4" key="1">
    <citation type="submission" date="2019-06" db="EMBL/GenBank/DDBJ databases">
        <authorList>
            <person name="Jiang L."/>
        </authorList>
    </citation>
    <scope>NUCLEOTIDE SEQUENCE [LARGE SCALE GENOMIC DNA]</scope>
    <source>
        <strain evidence="3 4">YIM 48858</strain>
    </source>
</reference>
<keyword evidence="2" id="KW-0812">Transmembrane</keyword>
<gene>
    <name evidence="3" type="ORF">FHG71_13555</name>
</gene>
<evidence type="ECO:0000256" key="2">
    <source>
        <dbReference type="SAM" id="Phobius"/>
    </source>
</evidence>
<feature type="region of interest" description="Disordered" evidence="1">
    <location>
        <begin position="120"/>
        <end position="152"/>
    </location>
</feature>
<keyword evidence="2" id="KW-1133">Transmembrane helix</keyword>
<protein>
    <submittedName>
        <fullName evidence="3">Uncharacterized protein</fullName>
    </submittedName>
</protein>
<keyword evidence="4" id="KW-1185">Reference proteome</keyword>
<proteinExistence type="predicted"/>
<dbReference type="AlphaFoldDB" id="A0A5C4ND33"/>
<comment type="caution">
    <text evidence="3">The sequence shown here is derived from an EMBL/GenBank/DDBJ whole genome shotgun (WGS) entry which is preliminary data.</text>
</comment>
<dbReference type="RefSeq" id="WP_139082229.1">
    <property type="nucleotide sequence ID" value="NZ_VDFV01000020.1"/>
</dbReference>
<dbReference type="Proteomes" id="UP000305709">
    <property type="component" value="Unassembled WGS sequence"/>
</dbReference>
<name>A0A5C4ND33_9RHOB</name>
<evidence type="ECO:0000256" key="1">
    <source>
        <dbReference type="SAM" id="MobiDB-lite"/>
    </source>
</evidence>
<accession>A0A5C4ND33</accession>
<feature type="transmembrane region" description="Helical" evidence="2">
    <location>
        <begin position="78"/>
        <end position="101"/>
    </location>
</feature>
<keyword evidence="2" id="KW-0472">Membrane</keyword>
<evidence type="ECO:0000313" key="3">
    <source>
        <dbReference type="EMBL" id="TNC69839.1"/>
    </source>
</evidence>
<evidence type="ECO:0000313" key="4">
    <source>
        <dbReference type="Proteomes" id="UP000305709"/>
    </source>
</evidence>
<dbReference type="EMBL" id="VDFV01000020">
    <property type="protein sequence ID" value="TNC69839.1"/>
    <property type="molecule type" value="Genomic_DNA"/>
</dbReference>
<organism evidence="3 4">
    <name type="scientific">Rubellimicrobium roseum</name>
    <dbReference type="NCBI Taxonomy" id="687525"/>
    <lineage>
        <taxon>Bacteria</taxon>
        <taxon>Pseudomonadati</taxon>
        <taxon>Pseudomonadota</taxon>
        <taxon>Alphaproteobacteria</taxon>
        <taxon>Rhodobacterales</taxon>
        <taxon>Roseobacteraceae</taxon>
        <taxon>Rubellimicrobium</taxon>
    </lineage>
</organism>